<feature type="signal peptide" evidence="1">
    <location>
        <begin position="1"/>
        <end position="18"/>
    </location>
</feature>
<organism evidence="2 3">
    <name type="scientific">Asprobacillus argus</name>
    <dbReference type="NCBI Taxonomy" id="3076534"/>
    <lineage>
        <taxon>Bacteria</taxon>
        <taxon>Pseudomonadati</taxon>
        <taxon>Bacteroidota</taxon>
        <taxon>Flavobacteriia</taxon>
        <taxon>Flavobacteriales</taxon>
        <taxon>Flavobacteriaceae</taxon>
        <taxon>Asprobacillus</taxon>
    </lineage>
</organism>
<keyword evidence="1" id="KW-0732">Signal</keyword>
<protein>
    <submittedName>
        <fullName evidence="2">Nuclear transport factor 2 family protein</fullName>
    </submittedName>
</protein>
<name>A0ABU3LK02_9FLAO</name>
<gene>
    <name evidence="2" type="ORF">RQM59_13540</name>
</gene>
<proteinExistence type="predicted"/>
<comment type="caution">
    <text evidence="2">The sequence shown here is derived from an EMBL/GenBank/DDBJ whole genome shotgun (WGS) entry which is preliminary data.</text>
</comment>
<feature type="chain" id="PRO_5047337060" evidence="1">
    <location>
        <begin position="19"/>
        <end position="151"/>
    </location>
</feature>
<dbReference type="SUPFAM" id="SSF54427">
    <property type="entry name" value="NTF2-like"/>
    <property type="match status" value="1"/>
</dbReference>
<dbReference type="InterPro" id="IPR039437">
    <property type="entry name" value="FrzH/put_lumazine-bd"/>
</dbReference>
<sequence>MKKIIIVLLLLNTTSLFAQSEKDKNKVRRACLNYIDGFYEGDTLKIINSISPSLYKFGYWKNKKTGKYRADGKMTFQQALNYSKGVLKTKKFAPKSAPRKVEILDISNHIASTKITAWWGVDYMLLAREGDKWMIRQVLWEGPLDKKKKKK</sequence>
<dbReference type="EMBL" id="JAVTTO010000005">
    <property type="protein sequence ID" value="MDT7833408.1"/>
    <property type="molecule type" value="Genomic_DNA"/>
</dbReference>
<dbReference type="RefSeq" id="WP_349242659.1">
    <property type="nucleotide sequence ID" value="NZ_JAVTTO010000005.1"/>
</dbReference>
<dbReference type="Pfam" id="PF12893">
    <property type="entry name" value="Lumazine_bd_2"/>
    <property type="match status" value="1"/>
</dbReference>
<keyword evidence="3" id="KW-1185">Reference proteome</keyword>
<dbReference type="Gene3D" id="3.10.450.50">
    <property type="match status" value="1"/>
</dbReference>
<reference evidence="2 3" key="1">
    <citation type="submission" date="2023-09" db="EMBL/GenBank/DDBJ databases">
        <title>Novel taxa isolated from Blanes Bay.</title>
        <authorList>
            <person name="Rey-Velasco X."/>
            <person name="Lucena T."/>
        </authorList>
    </citation>
    <scope>NUCLEOTIDE SEQUENCE [LARGE SCALE GENOMIC DNA]</scope>
    <source>
        <strain evidence="2 3">S356</strain>
    </source>
</reference>
<evidence type="ECO:0000313" key="2">
    <source>
        <dbReference type="EMBL" id="MDT7833408.1"/>
    </source>
</evidence>
<accession>A0ABU3LK02</accession>
<evidence type="ECO:0000313" key="3">
    <source>
        <dbReference type="Proteomes" id="UP001257277"/>
    </source>
</evidence>
<dbReference type="InterPro" id="IPR032710">
    <property type="entry name" value="NTF2-like_dom_sf"/>
</dbReference>
<evidence type="ECO:0000256" key="1">
    <source>
        <dbReference type="SAM" id="SignalP"/>
    </source>
</evidence>
<dbReference type="Proteomes" id="UP001257277">
    <property type="component" value="Unassembled WGS sequence"/>
</dbReference>